<dbReference type="Proteomes" id="UP001528672">
    <property type="component" value="Unassembled WGS sequence"/>
</dbReference>
<dbReference type="EMBL" id="JAQSIO010000002">
    <property type="protein sequence ID" value="MDD0814291.1"/>
    <property type="molecule type" value="Genomic_DNA"/>
</dbReference>
<evidence type="ECO:0000313" key="2">
    <source>
        <dbReference type="Proteomes" id="UP001528672"/>
    </source>
</evidence>
<keyword evidence="2" id="KW-1185">Reference proteome</keyword>
<dbReference type="RefSeq" id="WP_273925911.1">
    <property type="nucleotide sequence ID" value="NZ_JAQSIO010000002.1"/>
</dbReference>
<proteinExistence type="predicted"/>
<comment type="caution">
    <text evidence="1">The sequence shown here is derived from an EMBL/GenBank/DDBJ whole genome shotgun (WGS) entry which is preliminary data.</text>
</comment>
<accession>A0ABT5MGR9</accession>
<reference evidence="1 2" key="1">
    <citation type="submission" date="2023-02" db="EMBL/GenBank/DDBJ databases">
        <title>Bacterial whole genome sequence for Curvibacter sp. HBC28.</title>
        <authorList>
            <person name="Le V."/>
            <person name="Ko S.-R."/>
            <person name="Ahn C.-Y."/>
            <person name="Oh H.-M."/>
        </authorList>
    </citation>
    <scope>NUCLEOTIDE SEQUENCE [LARGE SCALE GENOMIC DNA]</scope>
    <source>
        <strain evidence="1 2">HBC28</strain>
    </source>
</reference>
<organism evidence="1 2">
    <name type="scientific">Curvibacter microcysteis</name>
    <dbReference type="NCBI Taxonomy" id="3026419"/>
    <lineage>
        <taxon>Bacteria</taxon>
        <taxon>Pseudomonadati</taxon>
        <taxon>Pseudomonadota</taxon>
        <taxon>Betaproteobacteria</taxon>
        <taxon>Burkholderiales</taxon>
        <taxon>Comamonadaceae</taxon>
        <taxon>Curvibacter</taxon>
    </lineage>
</organism>
<name>A0ABT5MGR9_9BURK</name>
<protein>
    <submittedName>
        <fullName evidence="1">Uncharacterized protein</fullName>
    </submittedName>
</protein>
<sequence length="242" mass="25458">MAVQTPPTLTDLPATPDRNVQGTFNARVVALFDTLKNTSVAEWRAMMANVYANAVEAYSQVSLATAQAQAAALSAQAAQTAQAAAQAVSDATQWVSGASYSAGNVVWSPSNGLNYRRKAGSGVSTTDPRDDPAVWFPTQRTGLPLGYITDTGGTMYGAANGGLGMLNVITYSGQCIKQLPQNPNDGDLVEVKVANGRRDNQIAVNAANPIPIDGITDAIVLDQTVSVTRLIYLAPLNRWSTL</sequence>
<gene>
    <name evidence="1" type="ORF">PSQ39_06575</name>
</gene>
<evidence type="ECO:0000313" key="1">
    <source>
        <dbReference type="EMBL" id="MDD0814291.1"/>
    </source>
</evidence>